<protein>
    <recommendedName>
        <fullName evidence="4">Transmembrane protein</fullName>
    </recommendedName>
</protein>
<keyword evidence="1" id="KW-0472">Membrane</keyword>
<keyword evidence="1" id="KW-0812">Transmembrane</keyword>
<sequence length="213" mass="25545">MFYFIKINGLELKCSQKINLLRSLNQLMITQCGHNQGCMIYIQELRNKMQIQYIKFLIQRLFNYFKSRLLNKMKKTVIRDFAVNFQFIFVLISGINEIQIYSLYLKNKFRLNQTQIMLKKNILIIIIIRTYYILNVITQNNCRLCQLIEYHLSIQVTEQQRVQLLLSIFTSTLFVVFRTVTNKGIQNLENLIVIKLKKYQKKQLNYLTTLCEC</sequence>
<comment type="caution">
    <text evidence="2">The sequence shown here is derived from an EMBL/GenBank/DDBJ whole genome shotgun (WGS) entry which is preliminary data.</text>
</comment>
<evidence type="ECO:0000256" key="1">
    <source>
        <dbReference type="SAM" id="Phobius"/>
    </source>
</evidence>
<dbReference type="AlphaFoldDB" id="A0A8S1QS69"/>
<keyword evidence="3" id="KW-1185">Reference proteome</keyword>
<feature type="transmembrane region" description="Helical" evidence="1">
    <location>
        <begin position="81"/>
        <end position="104"/>
    </location>
</feature>
<dbReference type="EMBL" id="CAJJDN010000114">
    <property type="protein sequence ID" value="CAD8117755.1"/>
    <property type="molecule type" value="Genomic_DNA"/>
</dbReference>
<dbReference type="Proteomes" id="UP000692954">
    <property type="component" value="Unassembled WGS sequence"/>
</dbReference>
<proteinExistence type="predicted"/>
<evidence type="ECO:0000313" key="2">
    <source>
        <dbReference type="EMBL" id="CAD8117755.1"/>
    </source>
</evidence>
<organism evidence="2 3">
    <name type="scientific">Paramecium sonneborni</name>
    <dbReference type="NCBI Taxonomy" id="65129"/>
    <lineage>
        <taxon>Eukaryota</taxon>
        <taxon>Sar</taxon>
        <taxon>Alveolata</taxon>
        <taxon>Ciliophora</taxon>
        <taxon>Intramacronucleata</taxon>
        <taxon>Oligohymenophorea</taxon>
        <taxon>Peniculida</taxon>
        <taxon>Parameciidae</taxon>
        <taxon>Paramecium</taxon>
    </lineage>
</organism>
<name>A0A8S1QS69_9CILI</name>
<keyword evidence="1" id="KW-1133">Transmembrane helix</keyword>
<gene>
    <name evidence="2" type="ORF">PSON_ATCC_30995.1.T1140214</name>
</gene>
<accession>A0A8S1QS69</accession>
<reference evidence="2" key="1">
    <citation type="submission" date="2021-01" db="EMBL/GenBank/DDBJ databases">
        <authorList>
            <consortium name="Genoscope - CEA"/>
            <person name="William W."/>
        </authorList>
    </citation>
    <scope>NUCLEOTIDE SEQUENCE</scope>
</reference>
<evidence type="ECO:0008006" key="4">
    <source>
        <dbReference type="Google" id="ProtNLM"/>
    </source>
</evidence>
<evidence type="ECO:0000313" key="3">
    <source>
        <dbReference type="Proteomes" id="UP000692954"/>
    </source>
</evidence>